<evidence type="ECO:0000313" key="1">
    <source>
        <dbReference type="EMBL" id="TYI34669.1"/>
    </source>
</evidence>
<protein>
    <submittedName>
        <fullName evidence="1">Uncharacterized protein</fullName>
    </submittedName>
</protein>
<reference evidence="1 2" key="1">
    <citation type="submission" date="2019-07" db="EMBL/GenBank/DDBJ databases">
        <title>WGS assembly of Gossypium tomentosum.</title>
        <authorList>
            <person name="Chen Z.J."/>
            <person name="Sreedasyam A."/>
            <person name="Ando A."/>
            <person name="Song Q."/>
            <person name="De L."/>
            <person name="Hulse-Kemp A."/>
            <person name="Ding M."/>
            <person name="Ye W."/>
            <person name="Kirkbride R."/>
            <person name="Jenkins J."/>
            <person name="Plott C."/>
            <person name="Lovell J."/>
            <person name="Lin Y.-M."/>
            <person name="Vaughn R."/>
            <person name="Liu B."/>
            <person name="Li W."/>
            <person name="Simpson S."/>
            <person name="Scheffler B."/>
            <person name="Saski C."/>
            <person name="Grover C."/>
            <person name="Hu G."/>
            <person name="Conover J."/>
            <person name="Carlson J."/>
            <person name="Shu S."/>
            <person name="Boston L."/>
            <person name="Williams M."/>
            <person name="Peterson D."/>
            <person name="Mcgee K."/>
            <person name="Jones D."/>
            <person name="Wendel J."/>
            <person name="Stelly D."/>
            <person name="Grimwood J."/>
            <person name="Schmutz J."/>
        </authorList>
    </citation>
    <scope>NUCLEOTIDE SEQUENCE [LARGE SCALE GENOMIC DNA]</scope>
    <source>
        <strain evidence="1">7179.01</strain>
    </source>
</reference>
<dbReference type="Proteomes" id="UP000322667">
    <property type="component" value="Chromosome A03"/>
</dbReference>
<dbReference type="EMBL" id="CM017612">
    <property type="protein sequence ID" value="TYI34669.1"/>
    <property type="molecule type" value="Genomic_DNA"/>
</dbReference>
<evidence type="ECO:0000313" key="2">
    <source>
        <dbReference type="Proteomes" id="UP000322667"/>
    </source>
</evidence>
<sequence>MGLVWVFRAQNWACRIRIEIIILPSKLNSNWRIPLSKTIGSKPISKGTVVL</sequence>
<gene>
    <name evidence="1" type="ORF">ES332_A03G025000v1</name>
</gene>
<accession>A0A5D2R1W3</accession>
<organism evidence="1 2">
    <name type="scientific">Gossypium tomentosum</name>
    <name type="common">Hawaiian cotton</name>
    <name type="synonym">Gossypium sandvicense</name>
    <dbReference type="NCBI Taxonomy" id="34277"/>
    <lineage>
        <taxon>Eukaryota</taxon>
        <taxon>Viridiplantae</taxon>
        <taxon>Streptophyta</taxon>
        <taxon>Embryophyta</taxon>
        <taxon>Tracheophyta</taxon>
        <taxon>Spermatophyta</taxon>
        <taxon>Magnoliopsida</taxon>
        <taxon>eudicotyledons</taxon>
        <taxon>Gunneridae</taxon>
        <taxon>Pentapetalae</taxon>
        <taxon>rosids</taxon>
        <taxon>malvids</taxon>
        <taxon>Malvales</taxon>
        <taxon>Malvaceae</taxon>
        <taxon>Malvoideae</taxon>
        <taxon>Gossypium</taxon>
    </lineage>
</organism>
<keyword evidence="2" id="KW-1185">Reference proteome</keyword>
<dbReference type="EMBL" id="CM017612">
    <property type="protein sequence ID" value="TYI34670.1"/>
    <property type="molecule type" value="Genomic_DNA"/>
</dbReference>
<proteinExistence type="predicted"/>
<dbReference type="AlphaFoldDB" id="A0A5D2R1W3"/>
<name>A0A5D2R1W3_GOSTO</name>